<keyword evidence="1" id="KW-0472">Membrane</keyword>
<gene>
    <name evidence="2" type="ORF">E7215_03590</name>
</gene>
<evidence type="ECO:0000313" key="3">
    <source>
        <dbReference type="Proteomes" id="UP000768462"/>
    </source>
</evidence>
<accession>A0A927W2E8</accession>
<dbReference type="Proteomes" id="UP000768462">
    <property type="component" value="Unassembled WGS sequence"/>
</dbReference>
<comment type="caution">
    <text evidence="2">The sequence shown here is derived from an EMBL/GenBank/DDBJ whole genome shotgun (WGS) entry which is preliminary data.</text>
</comment>
<feature type="transmembrane region" description="Helical" evidence="1">
    <location>
        <begin position="20"/>
        <end position="42"/>
    </location>
</feature>
<name>A0A927W2E8_9CLOT</name>
<dbReference type="EMBL" id="SVCM01000042">
    <property type="protein sequence ID" value="MBE6059243.1"/>
    <property type="molecule type" value="Genomic_DNA"/>
</dbReference>
<proteinExistence type="predicted"/>
<organism evidence="2 3">
    <name type="scientific">Clostridium sulfidigenes</name>
    <dbReference type="NCBI Taxonomy" id="318464"/>
    <lineage>
        <taxon>Bacteria</taxon>
        <taxon>Bacillati</taxon>
        <taxon>Bacillota</taxon>
        <taxon>Clostridia</taxon>
        <taxon>Eubacteriales</taxon>
        <taxon>Clostridiaceae</taxon>
        <taxon>Clostridium</taxon>
    </lineage>
</organism>
<evidence type="ECO:0000256" key="1">
    <source>
        <dbReference type="SAM" id="Phobius"/>
    </source>
</evidence>
<feature type="transmembrane region" description="Helical" evidence="1">
    <location>
        <begin position="49"/>
        <end position="72"/>
    </location>
</feature>
<dbReference type="AlphaFoldDB" id="A0A927W2E8"/>
<dbReference type="Pfam" id="PF05656">
    <property type="entry name" value="DUF805"/>
    <property type="match status" value="1"/>
</dbReference>
<dbReference type="GO" id="GO:0016020">
    <property type="term" value="C:membrane"/>
    <property type="evidence" value="ECO:0007669"/>
    <property type="project" value="InterPro"/>
</dbReference>
<keyword evidence="1" id="KW-1133">Transmembrane helix</keyword>
<feature type="transmembrane region" description="Helical" evidence="1">
    <location>
        <begin position="84"/>
        <end position="106"/>
    </location>
</feature>
<sequence>MSDDLFLLNKGIGRKKYSIYVLAFLIGFIILEIIGTFITFKLEKTDNGLLIAASMSFQITLIVFINIMLFILSYKRFKDINLSGVFGILAALIFVQIPVIIFLMLFRGKEKYEKQKEESMVNTLEENATITLCEGEEIEVTESNLGQ</sequence>
<reference evidence="2" key="1">
    <citation type="submission" date="2019-04" db="EMBL/GenBank/DDBJ databases">
        <title>Evolution of Biomass-Degrading Anaerobic Consortia Revealed by Metagenomics.</title>
        <authorList>
            <person name="Peng X."/>
        </authorList>
    </citation>
    <scope>NUCLEOTIDE SEQUENCE</scope>
    <source>
        <strain evidence="2">SIG254</strain>
    </source>
</reference>
<evidence type="ECO:0000313" key="2">
    <source>
        <dbReference type="EMBL" id="MBE6059243.1"/>
    </source>
</evidence>
<protein>
    <submittedName>
        <fullName evidence="2">DUF805 domain-containing protein</fullName>
    </submittedName>
</protein>
<keyword evidence="1" id="KW-0812">Transmembrane</keyword>
<dbReference type="InterPro" id="IPR008523">
    <property type="entry name" value="DUF805"/>
</dbReference>